<dbReference type="GO" id="GO:0004553">
    <property type="term" value="F:hydrolase activity, hydrolyzing O-glycosyl compounds"/>
    <property type="evidence" value="ECO:0007669"/>
    <property type="project" value="UniProtKB-ARBA"/>
</dbReference>
<evidence type="ECO:0000256" key="4">
    <source>
        <dbReference type="ARBA" id="ARBA00022801"/>
    </source>
</evidence>
<dbReference type="InterPro" id="IPR008979">
    <property type="entry name" value="Galactose-bd-like_sf"/>
</dbReference>
<evidence type="ECO:0000256" key="7">
    <source>
        <dbReference type="SAM" id="SignalP"/>
    </source>
</evidence>
<dbReference type="InterPro" id="IPR026444">
    <property type="entry name" value="Secre_tail"/>
</dbReference>
<dbReference type="eggNOG" id="COG1404">
    <property type="taxonomic scope" value="Bacteria"/>
</dbReference>
<dbReference type="PRINTS" id="PR00723">
    <property type="entry name" value="SUBTILISIN"/>
</dbReference>
<dbReference type="STRING" id="926562.Oweho_0991"/>
<dbReference type="InterPro" id="IPR034058">
    <property type="entry name" value="TagA/B/C/D_pept_dom"/>
</dbReference>
<dbReference type="PANTHER" id="PTHR43399:SF4">
    <property type="entry name" value="CELL WALL-ASSOCIATED PROTEASE"/>
    <property type="match status" value="1"/>
</dbReference>
<dbReference type="PROSITE" id="PS00138">
    <property type="entry name" value="SUBTILASE_SER"/>
    <property type="match status" value="1"/>
</dbReference>
<sequence>MKRLLLGLSLGITLFCSNSQAQSTAPALYLKNHTIHIQSGTDDLHFTPDEVVDGKIYRIVQESNQKYFKLKMKNESFEVLEYLPHNAFLVSINASSINSFEALLTEKKSRVAKWQAEWKLSPRLFKSDIPDWAWIDNKQIKVWIQTYADIDPQMASQLIQNEGLEIIDTKPELNFFAISMKPENAAQIAAFPFVSYLQEMEDPGQIENSTARTDHRVNTLQASYNGAPNYDGTGVTVGHGDDGALGDHIDYTGRLTQNSPPSTGDHGDHVAGTIFGAGNLDPKGRGMAPGAEIYYQDYPDNLNNVDQDFNTHGVRITSSSYSNGCNAGYTGFTRQMDLDMDDHNTVLHVFSAGNSGTQDCGYGAGSVWGNITGGHKIAKNVVTVANLTRTDVLATSSSRGPSEDGRIKPDISAVGTSVYSTTDLPAPNSYTSKTGTSMSCPGVSGTLATLHEAYRDKVGGDPHSSLLKGIALNTADDLGNPGPDFKFGFGRINARRAYNVIDAQTFISDSSTGTTKSFTINMPSTGTVKEVKIMLIWPDPAASLTAAKVLVNDLDLSASQGSNNYQPLVLNPNPNATTLNANAVEARDSLNNIEQIVISNPSSGNISVDVDAFNLPSNGQKFFIVYEFVMDEVELTYPLGGEGFVPFETEFIRWDASEGTGSFTVEYSTDNGNTWSLINNVSANGSYFFWAVPNIVTNEAKVRVTRGTQVSESPGTFSIIGTPASINFPKQCPDSATIAWTAVPNATGYIVYELGSKYMDSIGYTTTNSLTFGNNNPSVSNWYSVAAVLDSVPGRRAYAVEKPTGLINCNLNFDIEVSQMLSPPSGVTTDCFDYDNTPIKVRLENTGASEVYNFDVSYKINNSAVVTDNITDTIPVGGSLDYSFTSNAGIVGGSNYYISIWVNLAADQNKFNDSISEVVILLPGTTITAPYVQDFESFGPCATTSNCSLGECNLSAGWENAKNIDVDDIDWRVDNGGTPSSGTGPSIDANPGTSTGNYLYLEASGSCDSNEALLLSPCIDLTSANIQSAMASFEYHMSGAQMGKLDVDIISQDELILNVIPTFSGDQGVNWNVANIDLAPYLGEKVVIRLRGKTGDGFRSDLAIDNFSVQASGIGLEESPLGNLALYPNPTTGVFTVSLEENQNGKVSFTVNSITGKQVFTNSADANNQKEFTLNLSHLPKGAYIVTVTTDAGSQNLSMIKQ</sequence>
<evidence type="ECO:0000256" key="2">
    <source>
        <dbReference type="ARBA" id="ARBA00022670"/>
    </source>
</evidence>
<feature type="active site" description="Charge relay system" evidence="6">
    <location>
        <position position="241"/>
    </location>
</feature>
<feature type="active site" description="Charge relay system" evidence="6">
    <location>
        <position position="437"/>
    </location>
</feature>
<dbReference type="KEGG" id="oho:Oweho_0991"/>
<dbReference type="InterPro" id="IPR013320">
    <property type="entry name" value="ConA-like_dom_sf"/>
</dbReference>
<dbReference type="Gene3D" id="3.40.50.200">
    <property type="entry name" value="Peptidase S8/S53 domain"/>
    <property type="match status" value="1"/>
</dbReference>
<dbReference type="AlphaFoldDB" id="G8R3W9"/>
<evidence type="ECO:0000313" key="10">
    <source>
        <dbReference type="Proteomes" id="UP000005631"/>
    </source>
</evidence>
<dbReference type="Gene3D" id="2.60.120.200">
    <property type="match status" value="1"/>
</dbReference>
<dbReference type="HOGENOM" id="CLU_003748_0_0_10"/>
<accession>G8R3W9</accession>
<dbReference type="PROSITE" id="PS51892">
    <property type="entry name" value="SUBTILASE"/>
    <property type="match status" value="1"/>
</dbReference>
<dbReference type="InterPro" id="IPR013783">
    <property type="entry name" value="Ig-like_fold"/>
</dbReference>
<dbReference type="Gene3D" id="2.60.40.10">
    <property type="entry name" value="Immunoglobulins"/>
    <property type="match status" value="1"/>
</dbReference>
<evidence type="ECO:0000256" key="3">
    <source>
        <dbReference type="ARBA" id="ARBA00022729"/>
    </source>
</evidence>
<proteinExistence type="inferred from homology"/>
<dbReference type="CDD" id="cd06263">
    <property type="entry name" value="MAM"/>
    <property type="match status" value="1"/>
</dbReference>
<dbReference type="OrthoDB" id="9792152at2"/>
<dbReference type="GO" id="GO:0004252">
    <property type="term" value="F:serine-type endopeptidase activity"/>
    <property type="evidence" value="ECO:0007669"/>
    <property type="project" value="UniProtKB-UniRule"/>
</dbReference>
<dbReference type="RefSeq" id="WP_014201361.1">
    <property type="nucleotide sequence ID" value="NC_016599.1"/>
</dbReference>
<dbReference type="EMBL" id="CP003156">
    <property type="protein sequence ID" value="AEV32001.1"/>
    <property type="molecule type" value="Genomic_DNA"/>
</dbReference>
<dbReference type="GO" id="GO:0006508">
    <property type="term" value="P:proteolysis"/>
    <property type="evidence" value="ECO:0007669"/>
    <property type="project" value="UniProtKB-KW"/>
</dbReference>
<dbReference type="InterPro" id="IPR000998">
    <property type="entry name" value="MAM_dom"/>
</dbReference>
<comment type="similarity">
    <text evidence="1 6">Belongs to the peptidase S8 family.</text>
</comment>
<dbReference type="SUPFAM" id="SSF49785">
    <property type="entry name" value="Galactose-binding domain-like"/>
    <property type="match status" value="1"/>
</dbReference>
<gene>
    <name evidence="9" type="ordered locus">Oweho_0991</name>
</gene>
<dbReference type="PROSITE" id="PS50060">
    <property type="entry name" value="MAM_2"/>
    <property type="match status" value="1"/>
</dbReference>
<feature type="domain" description="MAM" evidence="8">
    <location>
        <begin position="945"/>
        <end position="1109"/>
    </location>
</feature>
<feature type="active site" description="Charge relay system" evidence="6">
    <location>
        <position position="266"/>
    </location>
</feature>
<keyword evidence="2 6" id="KW-0645">Protease</keyword>
<evidence type="ECO:0000256" key="6">
    <source>
        <dbReference type="PROSITE-ProRule" id="PRU01240"/>
    </source>
</evidence>
<dbReference type="Gene3D" id="2.60.120.380">
    <property type="match status" value="1"/>
</dbReference>
<dbReference type="Pfam" id="PF00082">
    <property type="entry name" value="Peptidase_S8"/>
    <property type="match status" value="1"/>
</dbReference>
<keyword evidence="3 7" id="KW-0732">Signal</keyword>
<dbReference type="CDD" id="cd04842">
    <property type="entry name" value="Peptidases_S8_Kp43_protease"/>
    <property type="match status" value="1"/>
</dbReference>
<evidence type="ECO:0000256" key="1">
    <source>
        <dbReference type="ARBA" id="ARBA00011073"/>
    </source>
</evidence>
<dbReference type="SUPFAM" id="SSF52743">
    <property type="entry name" value="Subtilisin-like"/>
    <property type="match status" value="1"/>
</dbReference>
<dbReference type="Proteomes" id="UP000005631">
    <property type="component" value="Chromosome"/>
</dbReference>
<dbReference type="InterPro" id="IPR015500">
    <property type="entry name" value="Peptidase_S8_subtilisin-rel"/>
</dbReference>
<keyword evidence="4 6" id="KW-0378">Hydrolase</keyword>
<keyword evidence="5 6" id="KW-0720">Serine protease</keyword>
<dbReference type="PANTHER" id="PTHR43399">
    <property type="entry name" value="SUBTILISIN-RELATED"/>
    <property type="match status" value="1"/>
</dbReference>
<dbReference type="InterPro" id="IPR051048">
    <property type="entry name" value="Peptidase_S8/S53_subtilisin"/>
</dbReference>
<keyword evidence="10" id="KW-1185">Reference proteome</keyword>
<dbReference type="Pfam" id="PF18962">
    <property type="entry name" value="Por_Secre_tail"/>
    <property type="match status" value="1"/>
</dbReference>
<dbReference type="NCBIfam" id="TIGR04183">
    <property type="entry name" value="Por_Secre_tail"/>
    <property type="match status" value="1"/>
</dbReference>
<dbReference type="InterPro" id="IPR036852">
    <property type="entry name" value="Peptidase_S8/S53_dom_sf"/>
</dbReference>
<dbReference type="SUPFAM" id="SSF49899">
    <property type="entry name" value="Concanavalin A-like lectins/glucanases"/>
    <property type="match status" value="1"/>
</dbReference>
<dbReference type="SMART" id="SM00137">
    <property type="entry name" value="MAM"/>
    <property type="match status" value="1"/>
</dbReference>
<feature type="signal peptide" evidence="7">
    <location>
        <begin position="1"/>
        <end position="21"/>
    </location>
</feature>
<organism evidence="9 10">
    <name type="scientific">Owenweeksia hongkongensis (strain DSM 17368 / CIP 108786 / JCM 12287 / NRRL B-23963 / UST20020801)</name>
    <dbReference type="NCBI Taxonomy" id="926562"/>
    <lineage>
        <taxon>Bacteria</taxon>
        <taxon>Pseudomonadati</taxon>
        <taxon>Bacteroidota</taxon>
        <taxon>Flavobacteriia</taxon>
        <taxon>Flavobacteriales</taxon>
        <taxon>Owenweeksiaceae</taxon>
        <taxon>Owenweeksia</taxon>
    </lineage>
</organism>
<dbReference type="InterPro" id="IPR023828">
    <property type="entry name" value="Peptidase_S8_Ser-AS"/>
</dbReference>
<evidence type="ECO:0000313" key="9">
    <source>
        <dbReference type="EMBL" id="AEV32001.1"/>
    </source>
</evidence>
<evidence type="ECO:0000256" key="5">
    <source>
        <dbReference type="ARBA" id="ARBA00022825"/>
    </source>
</evidence>
<dbReference type="InterPro" id="IPR000209">
    <property type="entry name" value="Peptidase_S8/S53_dom"/>
</dbReference>
<feature type="chain" id="PRO_5003514260" evidence="7">
    <location>
        <begin position="22"/>
        <end position="1202"/>
    </location>
</feature>
<evidence type="ECO:0000259" key="8">
    <source>
        <dbReference type="PROSITE" id="PS50060"/>
    </source>
</evidence>
<dbReference type="GO" id="GO:0005975">
    <property type="term" value="P:carbohydrate metabolic process"/>
    <property type="evidence" value="ECO:0007669"/>
    <property type="project" value="UniProtKB-ARBA"/>
</dbReference>
<dbReference type="GO" id="GO:0016020">
    <property type="term" value="C:membrane"/>
    <property type="evidence" value="ECO:0007669"/>
    <property type="project" value="InterPro"/>
</dbReference>
<dbReference type="Pfam" id="PF00629">
    <property type="entry name" value="MAM"/>
    <property type="match status" value="1"/>
</dbReference>
<protein>
    <submittedName>
        <fullName evidence="9">Subtilisin-like serine protease</fullName>
    </submittedName>
</protein>
<name>G8R3W9_OWEHD</name>
<reference evidence="9 10" key="1">
    <citation type="journal article" date="2012" name="Stand. Genomic Sci.">
        <title>Genome sequence of the orange-pigmented seawater bacterium Owenweeksia hongkongensis type strain (UST20020801(T)).</title>
        <authorList>
            <person name="Riedel T."/>
            <person name="Held B."/>
            <person name="Nolan M."/>
            <person name="Lucas S."/>
            <person name="Lapidus A."/>
            <person name="Tice H."/>
            <person name="Del Rio T.G."/>
            <person name="Cheng J.F."/>
            <person name="Han C."/>
            <person name="Tapia R."/>
            <person name="Goodwin L.A."/>
            <person name="Pitluck S."/>
            <person name="Liolios K."/>
            <person name="Mavromatis K."/>
            <person name="Pagani I."/>
            <person name="Ivanova N."/>
            <person name="Mikhailova N."/>
            <person name="Pati A."/>
            <person name="Chen A."/>
            <person name="Palaniappan K."/>
            <person name="Rohde M."/>
            <person name="Tindall B.J."/>
            <person name="Detter J.C."/>
            <person name="Goker M."/>
            <person name="Woyke T."/>
            <person name="Bristow J."/>
            <person name="Eisen J.A."/>
            <person name="Markowitz V."/>
            <person name="Hugenholtz P."/>
            <person name="Klenk H.P."/>
            <person name="Kyrpides N.C."/>
        </authorList>
    </citation>
    <scope>NUCLEOTIDE SEQUENCE</scope>
    <source>
        <strain evidence="10">DSM 17368 / JCM 12287 / NRRL B-23963</strain>
    </source>
</reference>